<dbReference type="InterPro" id="IPR035461">
    <property type="entry name" value="GmhA/DiaA"/>
</dbReference>
<dbReference type="SUPFAM" id="SSF53697">
    <property type="entry name" value="SIS domain"/>
    <property type="match status" value="1"/>
</dbReference>
<feature type="domain" description="SIS" evidence="1">
    <location>
        <begin position="32"/>
        <end position="211"/>
    </location>
</feature>
<dbReference type="PANTHER" id="PTHR30390">
    <property type="entry name" value="SEDOHEPTULOSE 7-PHOSPHATE ISOMERASE / DNAA INITIATOR-ASSOCIATING FACTOR FOR REPLICATION INITIATION"/>
    <property type="match status" value="1"/>
</dbReference>
<dbReference type="InterPro" id="IPR001347">
    <property type="entry name" value="SIS_dom"/>
</dbReference>
<protein>
    <submittedName>
        <fullName evidence="2">Phosphoheptose isomerase</fullName>
    </submittedName>
</protein>
<dbReference type="GO" id="GO:0016853">
    <property type="term" value="F:isomerase activity"/>
    <property type="evidence" value="ECO:0007669"/>
    <property type="project" value="UniProtKB-KW"/>
</dbReference>
<dbReference type="GO" id="GO:0097367">
    <property type="term" value="F:carbohydrate derivative binding"/>
    <property type="evidence" value="ECO:0007669"/>
    <property type="project" value="InterPro"/>
</dbReference>
<organism evidence="2 3">
    <name type="scientific">Hydrogeniiclostridium mannosilyticum</name>
    <dbReference type="NCBI Taxonomy" id="2764322"/>
    <lineage>
        <taxon>Bacteria</taxon>
        <taxon>Bacillati</taxon>
        <taxon>Bacillota</taxon>
        <taxon>Clostridia</taxon>
        <taxon>Eubacteriales</taxon>
        <taxon>Acutalibacteraceae</taxon>
        <taxon>Hydrogeniiclostridium</taxon>
    </lineage>
</organism>
<dbReference type="Pfam" id="PF13580">
    <property type="entry name" value="SIS_2"/>
    <property type="match status" value="1"/>
</dbReference>
<dbReference type="InterPro" id="IPR046348">
    <property type="entry name" value="SIS_dom_sf"/>
</dbReference>
<dbReference type="InterPro" id="IPR050099">
    <property type="entry name" value="SIS_GmhA/DiaA_subfam"/>
</dbReference>
<dbReference type="Pfam" id="PF01380">
    <property type="entry name" value="SIS"/>
    <property type="match status" value="1"/>
</dbReference>
<keyword evidence="3" id="KW-1185">Reference proteome</keyword>
<dbReference type="RefSeq" id="WP_112331202.1">
    <property type="nucleotide sequence ID" value="NZ_JBKYJQ010000004.1"/>
</dbReference>
<proteinExistence type="predicted"/>
<dbReference type="AlphaFoldDB" id="A0A328UEF2"/>
<dbReference type="Gene3D" id="3.40.50.10490">
    <property type="entry name" value="Glucose-6-phosphate isomerase like protein, domain 1"/>
    <property type="match status" value="1"/>
</dbReference>
<dbReference type="Proteomes" id="UP000249377">
    <property type="component" value="Unassembled WGS sequence"/>
</dbReference>
<reference evidence="2 3" key="1">
    <citation type="submission" date="2018-06" db="EMBL/GenBank/DDBJ databases">
        <title>Noncontiguous genome sequence of Ruminococcaceae bacterium ASD2818.</title>
        <authorList>
            <person name="Chaplin A.V."/>
            <person name="Sokolova S.R."/>
            <person name="Kochetkova T.O."/>
            <person name="Goltsov A.Y."/>
            <person name="Trofimov D.Y."/>
            <person name="Efimov B.A."/>
        </authorList>
    </citation>
    <scope>NUCLEOTIDE SEQUENCE [LARGE SCALE GENOMIC DNA]</scope>
    <source>
        <strain evidence="2 3">ASD2818</strain>
    </source>
</reference>
<keyword evidence="2" id="KW-0413">Isomerase</keyword>
<dbReference type="GO" id="GO:1901135">
    <property type="term" value="P:carbohydrate derivative metabolic process"/>
    <property type="evidence" value="ECO:0007669"/>
    <property type="project" value="InterPro"/>
</dbReference>
<gene>
    <name evidence="2" type="ORF">DPQ25_00350</name>
</gene>
<dbReference type="CDD" id="cd05006">
    <property type="entry name" value="SIS_GmhA"/>
    <property type="match status" value="1"/>
</dbReference>
<evidence type="ECO:0000313" key="3">
    <source>
        <dbReference type="Proteomes" id="UP000249377"/>
    </source>
</evidence>
<accession>A0A328UEF2</accession>
<evidence type="ECO:0000313" key="2">
    <source>
        <dbReference type="EMBL" id="RAQ30006.1"/>
    </source>
</evidence>
<sequence>MNRTEIILQQLYQDVPALLPLKEKIYQACALMIHCYENNGQILLCGNGGSAADAEHIVGELMKGFLLRRPLPPAEKERFENEGVPELADQLQQALPAISLVSQSALCTAFANDIAADLVFAQQVYAYGKGRECLLIALSTSGNARNVVNAVRTARSLGIPSLGITGRDGGQLGELCTVCIQTPEKETYRVQELTLPVYHALCAVTEAHFFKE</sequence>
<name>A0A328UEF2_9FIRM</name>
<dbReference type="EMBL" id="QLYR01000001">
    <property type="protein sequence ID" value="RAQ30006.1"/>
    <property type="molecule type" value="Genomic_DNA"/>
</dbReference>
<evidence type="ECO:0000259" key="1">
    <source>
        <dbReference type="PROSITE" id="PS51464"/>
    </source>
</evidence>
<comment type="caution">
    <text evidence="2">The sequence shown here is derived from an EMBL/GenBank/DDBJ whole genome shotgun (WGS) entry which is preliminary data.</text>
</comment>
<dbReference type="PROSITE" id="PS51464">
    <property type="entry name" value="SIS"/>
    <property type="match status" value="1"/>
</dbReference>